<feature type="compositionally biased region" description="Polar residues" evidence="1">
    <location>
        <begin position="96"/>
        <end position="111"/>
    </location>
</feature>
<keyword evidence="3" id="KW-1185">Reference proteome</keyword>
<feature type="compositionally biased region" description="Basic and acidic residues" evidence="1">
    <location>
        <begin position="378"/>
        <end position="387"/>
    </location>
</feature>
<dbReference type="Proteomes" id="UP000825890">
    <property type="component" value="Unassembled WGS sequence"/>
</dbReference>
<dbReference type="OrthoDB" id="3650977at2759"/>
<feature type="compositionally biased region" description="Polar residues" evidence="1">
    <location>
        <begin position="305"/>
        <end position="316"/>
    </location>
</feature>
<feature type="compositionally biased region" description="Polar residues" evidence="1">
    <location>
        <begin position="205"/>
        <end position="216"/>
    </location>
</feature>
<proteinExistence type="predicted"/>
<feature type="region of interest" description="Disordered" evidence="1">
    <location>
        <begin position="454"/>
        <end position="500"/>
    </location>
</feature>
<feature type="compositionally biased region" description="Basic and acidic residues" evidence="1">
    <location>
        <begin position="134"/>
        <end position="150"/>
    </location>
</feature>
<evidence type="ECO:0000256" key="1">
    <source>
        <dbReference type="SAM" id="MobiDB-lite"/>
    </source>
</evidence>
<feature type="compositionally biased region" description="Acidic residues" evidence="1">
    <location>
        <begin position="115"/>
        <end position="133"/>
    </location>
</feature>
<feature type="compositionally biased region" description="Basic residues" evidence="1">
    <location>
        <begin position="260"/>
        <end position="280"/>
    </location>
</feature>
<comment type="caution">
    <text evidence="2">The sequence shown here is derived from an EMBL/GenBank/DDBJ whole genome shotgun (WGS) entry which is preliminary data.</text>
</comment>
<dbReference type="EMBL" id="BOLY01000003">
    <property type="protein sequence ID" value="GIZ41334.1"/>
    <property type="molecule type" value="Genomic_DNA"/>
</dbReference>
<feature type="compositionally biased region" description="Basic residues" evidence="1">
    <location>
        <begin position="1"/>
        <end position="12"/>
    </location>
</feature>
<accession>A0A9P3CBT5</accession>
<protein>
    <submittedName>
        <fullName evidence="2">Uncharacterized protein</fullName>
    </submittedName>
</protein>
<feature type="region of interest" description="Disordered" evidence="1">
    <location>
        <begin position="367"/>
        <end position="390"/>
    </location>
</feature>
<dbReference type="RefSeq" id="XP_044655821.1">
    <property type="nucleotide sequence ID" value="XM_044799886.1"/>
</dbReference>
<feature type="region of interest" description="Disordered" evidence="1">
    <location>
        <begin position="1"/>
        <end position="284"/>
    </location>
</feature>
<feature type="region of interest" description="Disordered" evidence="1">
    <location>
        <begin position="520"/>
        <end position="615"/>
    </location>
</feature>
<reference evidence="2 3" key="1">
    <citation type="submission" date="2021-01" db="EMBL/GenBank/DDBJ databases">
        <title>Cercospora kikuchii MAFF 305040 whole genome shotgun sequence.</title>
        <authorList>
            <person name="Kashiwa T."/>
            <person name="Suzuki T."/>
        </authorList>
    </citation>
    <scope>NUCLEOTIDE SEQUENCE [LARGE SCALE GENOMIC DNA]</scope>
    <source>
        <strain evidence="2 3">MAFF 305040</strain>
    </source>
</reference>
<evidence type="ECO:0000313" key="3">
    <source>
        <dbReference type="Proteomes" id="UP000825890"/>
    </source>
</evidence>
<feature type="region of interest" description="Disordered" evidence="1">
    <location>
        <begin position="304"/>
        <end position="350"/>
    </location>
</feature>
<name>A0A9P3CBT5_9PEZI</name>
<dbReference type="GeneID" id="68290215"/>
<dbReference type="AlphaFoldDB" id="A0A9P3CBT5"/>
<feature type="compositionally biased region" description="Basic and acidic residues" evidence="1">
    <location>
        <begin position="468"/>
        <end position="484"/>
    </location>
</feature>
<organism evidence="2 3">
    <name type="scientific">Cercospora kikuchii</name>
    <dbReference type="NCBI Taxonomy" id="84275"/>
    <lineage>
        <taxon>Eukaryota</taxon>
        <taxon>Fungi</taxon>
        <taxon>Dikarya</taxon>
        <taxon>Ascomycota</taxon>
        <taxon>Pezizomycotina</taxon>
        <taxon>Dothideomycetes</taxon>
        <taxon>Dothideomycetidae</taxon>
        <taxon>Mycosphaerellales</taxon>
        <taxon>Mycosphaerellaceae</taxon>
        <taxon>Cercospora</taxon>
    </lineage>
</organism>
<feature type="compositionally biased region" description="Acidic residues" evidence="1">
    <location>
        <begin position="600"/>
        <end position="614"/>
    </location>
</feature>
<sequence>MAGKKSTGKQRVRPTQERIEVSPDPPSPKLPGALRGLNPDKYIIDNSVKHTVESADDEDNDTKSPPSTKHTTRASRGLGKDVSYDMKYHPMDRVTRPNSAATRRQSKSASLAISEAEDEDDSATIDSDEDLSEETSHDEPSENSQDEVKPRSTPQPLVVEPRLPDPKASRHSVREAAKKAVNYSKKYHPQDHGIPGYRHRPFLTQADQTDSVASTNLKKRSASIANEGDAIEEPGNEQAEVTKGKPRKKLKSLGDEPPSRTKKKRGGQRAPTKIKTKAKPANKAAFRAKEAEEIDDLVNMAIAATQKNEPVTISSNDDSDGERTPASAADDYDDLMPNLPGMLSREDSRDTANMPDKLLTACTQVSNLPDTDESGMAAHDEPADSRDSSLLTVDTSATLAHEVPTPATTFHATPGLDTVPFPLPTYVEDQMRLKVGSQSSITFAAVVRTLFEQPRSATDAASVVQKPYLEHPVNRAPEAREEPSRSPSPQDTTGSTGDEEHIGAEGQIEVDFELTGLELQPTVERPNLDLPLDRMPSQRETLPKPPIPLDRASSASSGKHASEEFRHDESRHNELSHDEHQDDELQRDELQRDELHQDELQDDEVEYDEENEDPYEMHTPVATEFEDAMAVTESSAGRSSDPINFIEMFGVTQKDATTQQSATPNPSTPRTSQLISRREALGYDDSEMC</sequence>
<feature type="compositionally biased region" description="Basic and acidic residues" evidence="1">
    <location>
        <begin position="78"/>
        <end position="95"/>
    </location>
</feature>
<feature type="compositionally biased region" description="Basic and acidic residues" evidence="1">
    <location>
        <begin position="560"/>
        <end position="599"/>
    </location>
</feature>
<evidence type="ECO:0000313" key="2">
    <source>
        <dbReference type="EMBL" id="GIZ41334.1"/>
    </source>
</evidence>
<feature type="compositionally biased region" description="Basic and acidic residues" evidence="1">
    <location>
        <begin position="162"/>
        <end position="178"/>
    </location>
</feature>
<feature type="compositionally biased region" description="Polar residues" evidence="1">
    <location>
        <begin position="654"/>
        <end position="675"/>
    </location>
</feature>
<feature type="region of interest" description="Disordered" evidence="1">
    <location>
        <begin position="654"/>
        <end position="689"/>
    </location>
</feature>
<gene>
    <name evidence="2" type="ORF">CKM354_000464000</name>
</gene>
<feature type="compositionally biased region" description="Polar residues" evidence="1">
    <location>
        <begin position="485"/>
        <end position="496"/>
    </location>
</feature>